<evidence type="ECO:0008006" key="2">
    <source>
        <dbReference type="Google" id="ProtNLM"/>
    </source>
</evidence>
<sequence>MKCPKCDAENKNNAEFCSLCNVRFTPKKPETLSGHEMVRSQILEARNTLKDARA</sequence>
<reference evidence="1" key="1">
    <citation type="journal article" date="2015" name="Nature">
        <title>Complex archaea that bridge the gap between prokaryotes and eukaryotes.</title>
        <authorList>
            <person name="Spang A."/>
            <person name="Saw J.H."/>
            <person name="Jorgensen S.L."/>
            <person name="Zaremba-Niedzwiedzka K."/>
            <person name="Martijn J."/>
            <person name="Lind A.E."/>
            <person name="van Eijk R."/>
            <person name="Schleper C."/>
            <person name="Guy L."/>
            <person name="Ettema T.J."/>
        </authorList>
    </citation>
    <scope>NUCLEOTIDE SEQUENCE</scope>
</reference>
<gene>
    <name evidence="1" type="ORF">LCGC14_0816910</name>
</gene>
<accession>A0A0F9S4Y5</accession>
<evidence type="ECO:0000313" key="1">
    <source>
        <dbReference type="EMBL" id="KKN32146.1"/>
    </source>
</evidence>
<name>A0A0F9S4Y5_9ZZZZ</name>
<comment type="caution">
    <text evidence="1">The sequence shown here is derived from an EMBL/GenBank/DDBJ whole genome shotgun (WGS) entry which is preliminary data.</text>
</comment>
<proteinExistence type="predicted"/>
<dbReference type="AlphaFoldDB" id="A0A0F9S4Y5"/>
<organism evidence="1">
    <name type="scientific">marine sediment metagenome</name>
    <dbReference type="NCBI Taxonomy" id="412755"/>
    <lineage>
        <taxon>unclassified sequences</taxon>
        <taxon>metagenomes</taxon>
        <taxon>ecological metagenomes</taxon>
    </lineage>
</organism>
<protein>
    <recommendedName>
        <fullName evidence="2">Zinc-ribbon domain-containing protein</fullName>
    </recommendedName>
</protein>
<dbReference type="EMBL" id="LAZR01002274">
    <property type="protein sequence ID" value="KKN32146.1"/>
    <property type="molecule type" value="Genomic_DNA"/>
</dbReference>